<dbReference type="WBParaSite" id="maker-uti_cns_0005154-snap-gene-0.6-mRNA-1">
    <property type="protein sequence ID" value="maker-uti_cns_0005154-snap-gene-0.6-mRNA-1"/>
    <property type="gene ID" value="maker-uti_cns_0005154-snap-gene-0.6"/>
</dbReference>
<feature type="compositionally biased region" description="Polar residues" evidence="1">
    <location>
        <begin position="76"/>
        <end position="127"/>
    </location>
</feature>
<evidence type="ECO:0000313" key="3">
    <source>
        <dbReference type="WBParaSite" id="maker-uti_cns_0005154-snap-gene-0.6-mRNA-1"/>
    </source>
</evidence>
<evidence type="ECO:0000313" key="2">
    <source>
        <dbReference type="Proteomes" id="UP000095280"/>
    </source>
</evidence>
<sequence>FQHNQPQVIFFQLLLIRRTLSSFNKIVRFQKAASPMQNAAWRLLAIAAIVSLVLPIAAPATTASNGVVESTIDIQNTAYPSTETQPSTAEPQSDPTPMGPQPSTAEPQSDSTPSGPQPSTAEPQSDSTRLDLSRALPNRSLIRPVWTSAEHCRTAV</sequence>
<feature type="region of interest" description="Disordered" evidence="1">
    <location>
        <begin position="76"/>
        <end position="140"/>
    </location>
</feature>
<dbReference type="AlphaFoldDB" id="A0A1I8HB90"/>
<keyword evidence="2" id="KW-1185">Reference proteome</keyword>
<accession>A0A1I8HB90</accession>
<proteinExistence type="predicted"/>
<protein>
    <submittedName>
        <fullName evidence="3">Secreted protein</fullName>
    </submittedName>
</protein>
<dbReference type="Proteomes" id="UP000095280">
    <property type="component" value="Unplaced"/>
</dbReference>
<name>A0A1I8HB90_9PLAT</name>
<organism evidence="2 3">
    <name type="scientific">Macrostomum lignano</name>
    <dbReference type="NCBI Taxonomy" id="282301"/>
    <lineage>
        <taxon>Eukaryota</taxon>
        <taxon>Metazoa</taxon>
        <taxon>Spiralia</taxon>
        <taxon>Lophotrochozoa</taxon>
        <taxon>Platyhelminthes</taxon>
        <taxon>Rhabditophora</taxon>
        <taxon>Macrostomorpha</taxon>
        <taxon>Macrostomida</taxon>
        <taxon>Macrostomidae</taxon>
        <taxon>Macrostomum</taxon>
    </lineage>
</organism>
<evidence type="ECO:0000256" key="1">
    <source>
        <dbReference type="SAM" id="MobiDB-lite"/>
    </source>
</evidence>
<reference evidence="3" key="1">
    <citation type="submission" date="2016-11" db="UniProtKB">
        <authorList>
            <consortium name="WormBaseParasite"/>
        </authorList>
    </citation>
    <scope>IDENTIFICATION</scope>
</reference>